<dbReference type="RefSeq" id="WP_059057545.1">
    <property type="nucleotide sequence ID" value="NZ_CEML01000001.1"/>
</dbReference>
<dbReference type="PANTHER" id="PTHR33777:SF1">
    <property type="entry name" value="UPF0045 PROTEIN ECM15"/>
    <property type="match status" value="1"/>
</dbReference>
<evidence type="ECO:0000256" key="2">
    <source>
        <dbReference type="SAM" id="MobiDB-lite"/>
    </source>
</evidence>
<dbReference type="OrthoDB" id="10763at2157"/>
<proteinExistence type="inferred from homology"/>
<keyword evidence="5" id="KW-1185">Reference proteome</keyword>
<dbReference type="Gene3D" id="3.30.70.930">
    <property type="match status" value="1"/>
</dbReference>
<dbReference type="InterPro" id="IPR051614">
    <property type="entry name" value="UPF0045_domain"/>
</dbReference>
<dbReference type="InterPro" id="IPR002767">
    <property type="entry name" value="Thiamine_BP"/>
</dbReference>
<gene>
    <name evidence="4" type="ORF">HHUB_3178</name>
</gene>
<dbReference type="GeneID" id="91107816"/>
<dbReference type="AlphaFoldDB" id="A0A0U5H5H3"/>
<dbReference type="PANTHER" id="PTHR33777">
    <property type="entry name" value="UPF0045 PROTEIN ECM15"/>
    <property type="match status" value="1"/>
</dbReference>
<organism evidence="4 5">
    <name type="scientific">Halobacterium hubeiense</name>
    <dbReference type="NCBI Taxonomy" id="1407499"/>
    <lineage>
        <taxon>Archaea</taxon>
        <taxon>Methanobacteriati</taxon>
        <taxon>Methanobacteriota</taxon>
        <taxon>Stenosarchaea group</taxon>
        <taxon>Halobacteria</taxon>
        <taxon>Halobacteriales</taxon>
        <taxon>Halobacteriaceae</taxon>
        <taxon>Halobacterium</taxon>
    </lineage>
</organism>
<dbReference type="SUPFAM" id="SSF89957">
    <property type="entry name" value="MTH1187/YkoF-like"/>
    <property type="match status" value="1"/>
</dbReference>
<evidence type="ECO:0000313" key="5">
    <source>
        <dbReference type="Proteomes" id="UP000066737"/>
    </source>
</evidence>
<sequence>MTVIALLSVAPVTEQSMASDVADAVAALDDFDVTYETNPMGTVVEAEDIDTLLDAVGAAHKAVEGDRVSTFLKIDDKRATDQTAREKVDAVERELGREARSER</sequence>
<comment type="similarity">
    <text evidence="1">Belongs to the UPF0045 family.</text>
</comment>
<dbReference type="EMBL" id="LN831302">
    <property type="protein sequence ID" value="CQH60288.1"/>
    <property type="molecule type" value="Genomic_DNA"/>
</dbReference>
<dbReference type="GO" id="GO:0005829">
    <property type="term" value="C:cytosol"/>
    <property type="evidence" value="ECO:0007669"/>
    <property type="project" value="TreeGrafter"/>
</dbReference>
<dbReference type="NCBIfam" id="TIGR00106">
    <property type="entry name" value="MTH1187 family thiamine-binding protein"/>
    <property type="match status" value="1"/>
</dbReference>
<evidence type="ECO:0000259" key="3">
    <source>
        <dbReference type="Pfam" id="PF01910"/>
    </source>
</evidence>
<dbReference type="Proteomes" id="UP000066737">
    <property type="component" value="Chromosome I"/>
</dbReference>
<feature type="region of interest" description="Disordered" evidence="2">
    <location>
        <begin position="82"/>
        <end position="103"/>
    </location>
</feature>
<name>A0A0U5H5H3_9EURY</name>
<evidence type="ECO:0000256" key="1">
    <source>
        <dbReference type="ARBA" id="ARBA00010272"/>
    </source>
</evidence>
<reference evidence="5" key="1">
    <citation type="journal article" date="2016" name="Environ. Microbiol.">
        <title>The complete genome of a viable archaeum isolated from 123-million-year-old rock salt.</title>
        <authorList>
            <person name="Jaakkola S.T."/>
            <person name="Pfeiffer F."/>
            <person name="Ravantti J.J."/>
            <person name="Guo Q."/>
            <person name="Liu Y."/>
            <person name="Chen X."/>
            <person name="Ma H."/>
            <person name="Yang C."/>
            <person name="Oksanen H.M."/>
            <person name="Bamford D.H."/>
        </authorList>
    </citation>
    <scope>NUCLEOTIDE SEQUENCE</scope>
    <source>
        <strain evidence="5">JI20-1</strain>
    </source>
</reference>
<protein>
    <submittedName>
        <fullName evidence="4">UPF0045 family protein</fullName>
    </submittedName>
</protein>
<evidence type="ECO:0000313" key="4">
    <source>
        <dbReference type="EMBL" id="CQH60288.1"/>
    </source>
</evidence>
<dbReference type="STRING" id="1407499.HHUB_3178"/>
<feature type="domain" description="Thiamine-binding protein" evidence="3">
    <location>
        <begin position="7"/>
        <end position="92"/>
    </location>
</feature>
<accession>A0A0U5H5H3</accession>
<dbReference type="KEGG" id="hhb:Hhub_3178"/>
<dbReference type="Pfam" id="PF01910">
    <property type="entry name" value="Thiamine_BP"/>
    <property type="match status" value="1"/>
</dbReference>
<dbReference type="InterPro" id="IPR029756">
    <property type="entry name" value="MTH1187/YkoF-like"/>
</dbReference>